<proteinExistence type="predicted"/>
<name>A0A078A013_STYLE</name>
<gene>
    <name evidence="1" type="primary">Contig3169.g3388</name>
    <name evidence="1" type="ORF">STYLEM_3771</name>
</gene>
<evidence type="ECO:0000313" key="2">
    <source>
        <dbReference type="Proteomes" id="UP000039865"/>
    </source>
</evidence>
<accession>A0A078A013</accession>
<dbReference type="Proteomes" id="UP000039865">
    <property type="component" value="Unassembled WGS sequence"/>
</dbReference>
<organism evidence="1 2">
    <name type="scientific">Stylonychia lemnae</name>
    <name type="common">Ciliate</name>
    <dbReference type="NCBI Taxonomy" id="5949"/>
    <lineage>
        <taxon>Eukaryota</taxon>
        <taxon>Sar</taxon>
        <taxon>Alveolata</taxon>
        <taxon>Ciliophora</taxon>
        <taxon>Intramacronucleata</taxon>
        <taxon>Spirotrichea</taxon>
        <taxon>Stichotrichia</taxon>
        <taxon>Sporadotrichida</taxon>
        <taxon>Oxytrichidae</taxon>
        <taxon>Stylonychinae</taxon>
        <taxon>Stylonychia</taxon>
    </lineage>
</organism>
<reference evidence="1 2" key="1">
    <citation type="submission" date="2014-06" db="EMBL/GenBank/DDBJ databases">
        <authorList>
            <person name="Swart Estienne"/>
        </authorList>
    </citation>
    <scope>NUCLEOTIDE SEQUENCE [LARGE SCALE GENOMIC DNA]</scope>
    <source>
        <strain evidence="1 2">130c</strain>
    </source>
</reference>
<evidence type="ECO:0000313" key="1">
    <source>
        <dbReference type="EMBL" id="CDW74788.1"/>
    </source>
</evidence>
<dbReference type="InParanoid" id="A0A078A013"/>
<sequence length="524" mass="61316">MKDQLSHLKEPPTFEDQVTPRSRLIFKRNIEQIQQNQGNQQQYSTRNNDLSKLSEQTMNQLRNANKRLTYNISYDDPLTNLNDAVNILKMNRNQSLITSGIKIARPNLRLGNKLKSQMVPELPKISDRSNSSPRKKLLGILKINDNIYSPKASEIQLNHGLSDMKKPYVPDFGYTNYMSFDEGKKVTWQNLANQILRYPQYEKMHRVLEERNEKYKKQVTIKVQTGQSIYLIFRMMQGDLEKLKDLSGMDRIRLSLRKWIFQKQTNQSVADLDKFHKKLMEFDKKYSGMKRDISQISSETETFKSYIQKIKATKISRIQLSSRNRQPDFQDRTNDNSILFQGDRSSLSKSLEVIDRTDIENTKKSRNPAINSGQGLLSQGGSMASYNNYSQKKIMSSHTETQKSPVVQSYFSVQKDLVNRRLQRLSLQQEQIDSRVKTDDKKFEKLRKQFNDWLRYQQQSQQKEGKSHGVDYLDFIRERQNSQELGTSSTKNVKVKAILERYSAYNRTATNKSIPKVLTRELRD</sequence>
<protein>
    <submittedName>
        <fullName evidence="1">Uncharacterized protein</fullName>
    </submittedName>
</protein>
<dbReference type="AlphaFoldDB" id="A0A078A013"/>
<dbReference type="EMBL" id="CCKQ01003664">
    <property type="protein sequence ID" value="CDW74788.1"/>
    <property type="molecule type" value="Genomic_DNA"/>
</dbReference>
<keyword evidence="2" id="KW-1185">Reference proteome</keyword>